<comment type="catalytic activity">
    <reaction evidence="2">
        <text>2,5-diamino-6-hydroxy-4-(5-phosphoribosylamino)-pyrimidine + H2O = 2,5,6-triamino-4-hydroxypyrimidine + D-ribose 5-phosphate</text>
        <dbReference type="Rhea" id="RHEA:23436"/>
        <dbReference type="ChEBI" id="CHEBI:15377"/>
        <dbReference type="ChEBI" id="CHEBI:58614"/>
        <dbReference type="ChEBI" id="CHEBI:78346"/>
        <dbReference type="ChEBI" id="CHEBI:137796"/>
    </reaction>
</comment>
<dbReference type="InterPro" id="IPR037238">
    <property type="entry name" value="YbiA-like_sf"/>
</dbReference>
<evidence type="ECO:0000259" key="3">
    <source>
        <dbReference type="Pfam" id="PF08719"/>
    </source>
</evidence>
<organism evidence="4 5">
    <name type="scientific">Flavilitoribacter nigricans (strain ATCC 23147 / DSM 23189 / NBRC 102662 / NCIMB 1420 / SS-2)</name>
    <name type="common">Lewinella nigricans</name>
    <dbReference type="NCBI Taxonomy" id="1122177"/>
    <lineage>
        <taxon>Bacteria</taxon>
        <taxon>Pseudomonadati</taxon>
        <taxon>Bacteroidota</taxon>
        <taxon>Saprospiria</taxon>
        <taxon>Saprospirales</taxon>
        <taxon>Lewinellaceae</taxon>
        <taxon>Flavilitoribacter</taxon>
    </lineage>
</organism>
<comment type="caution">
    <text evidence="4">The sequence shown here is derived from an EMBL/GenBank/DDBJ whole genome shotgun (WGS) entry which is preliminary data.</text>
</comment>
<dbReference type="Pfam" id="PF08719">
    <property type="entry name" value="NADAR"/>
    <property type="match status" value="1"/>
</dbReference>
<dbReference type="EMBL" id="PDUD01000001">
    <property type="protein sequence ID" value="PHN08431.1"/>
    <property type="molecule type" value="Genomic_DNA"/>
</dbReference>
<dbReference type="Gene3D" id="1.10.357.40">
    <property type="entry name" value="YbiA-like"/>
    <property type="match status" value="1"/>
</dbReference>
<dbReference type="RefSeq" id="WP_099148023.1">
    <property type="nucleotide sequence ID" value="NZ_PDUD01000001.1"/>
</dbReference>
<dbReference type="NCBIfam" id="TIGR02464">
    <property type="entry name" value="ribofla_fusion"/>
    <property type="match status" value="1"/>
</dbReference>
<dbReference type="SUPFAM" id="SSF143990">
    <property type="entry name" value="YbiA-like"/>
    <property type="match status" value="1"/>
</dbReference>
<comment type="catalytic activity">
    <reaction evidence="1">
        <text>5-amino-6-(5-phospho-D-ribosylamino)uracil + H2O = 5,6-diaminouracil + D-ribose 5-phosphate</text>
        <dbReference type="Rhea" id="RHEA:55020"/>
        <dbReference type="ChEBI" id="CHEBI:15377"/>
        <dbReference type="ChEBI" id="CHEBI:46252"/>
        <dbReference type="ChEBI" id="CHEBI:58453"/>
        <dbReference type="ChEBI" id="CHEBI:78346"/>
    </reaction>
</comment>
<proteinExistence type="predicted"/>
<keyword evidence="5" id="KW-1185">Reference proteome</keyword>
<sequence>MKYNLKWLFQQIAAGEPLSFLFFWGHKRAKDGKISKSCMSQWWPDEFVEDGITYKTAEHWMMAEKARLFEDDQHLQAILEAKTPGDAKQLGRKVKGFDQQVWMDHRFDIVVKGNRLKFSQNEHLKTFLVNTGNRILVEASPTDRIWGIGMQQGEPGIESPKKWNGLNLLGFALMEVRDELQN</sequence>
<feature type="domain" description="NADAR" evidence="3">
    <location>
        <begin position="22"/>
        <end position="181"/>
    </location>
</feature>
<name>A0A2D0NIW0_FLAN2</name>
<dbReference type="OrthoDB" id="67297at2"/>
<dbReference type="CDD" id="cd15457">
    <property type="entry name" value="NADAR"/>
    <property type="match status" value="1"/>
</dbReference>
<accession>A0A2D0NIW0</accession>
<gene>
    <name evidence="4" type="ORF">CRP01_00525</name>
</gene>
<dbReference type="AlphaFoldDB" id="A0A2D0NIW0"/>
<reference evidence="4 5" key="1">
    <citation type="submission" date="2017-10" db="EMBL/GenBank/DDBJ databases">
        <title>The draft genome sequence of Lewinella nigricans NBRC 102662.</title>
        <authorList>
            <person name="Wang K."/>
        </authorList>
    </citation>
    <scope>NUCLEOTIDE SEQUENCE [LARGE SCALE GENOMIC DNA]</scope>
    <source>
        <strain evidence="4 5">NBRC 102662</strain>
    </source>
</reference>
<dbReference type="Proteomes" id="UP000223913">
    <property type="component" value="Unassembled WGS sequence"/>
</dbReference>
<evidence type="ECO:0000256" key="1">
    <source>
        <dbReference type="ARBA" id="ARBA00000022"/>
    </source>
</evidence>
<dbReference type="InterPro" id="IPR012816">
    <property type="entry name" value="NADAR"/>
</dbReference>
<evidence type="ECO:0000256" key="2">
    <source>
        <dbReference type="ARBA" id="ARBA00000751"/>
    </source>
</evidence>
<evidence type="ECO:0000313" key="4">
    <source>
        <dbReference type="EMBL" id="PHN08431.1"/>
    </source>
</evidence>
<protein>
    <recommendedName>
        <fullName evidence="3">NADAR domain-containing protein</fullName>
    </recommendedName>
</protein>
<evidence type="ECO:0000313" key="5">
    <source>
        <dbReference type="Proteomes" id="UP000223913"/>
    </source>
</evidence>